<dbReference type="InterPro" id="IPR027417">
    <property type="entry name" value="P-loop_NTPase"/>
</dbReference>
<evidence type="ECO:0000256" key="1">
    <source>
        <dbReference type="ARBA" id="ARBA00022741"/>
    </source>
</evidence>
<dbReference type="PANTHER" id="PTHR11070">
    <property type="entry name" value="UVRD / RECB / PCRA DNA HELICASE FAMILY MEMBER"/>
    <property type="match status" value="1"/>
</dbReference>
<sequence>MNYRCAPNILSHAAKLIAHNQNRAPKKIIAHREDAGEIKVIRAPDRWSEADEIAETINRDQPDAQWVILARTNAILDAAELALFSMNRSFIRTGGRSVWEHSVGSVLVGLLRSILDDSWTGVANALSFIGIDAEWINDQSLRSSGGCVARLESALDQAKHSEDKRKALLALRVGLPSWREQVAKGRVSLVAHGIAALLADYCKPQQLKLLRKLEATVARMHGTLAQRLAILGRSGPIRRGSEVQIMTLHASKGLEFDNVWIMGCEDGNLPHADSTEEDERRLLYVGMTRARHRLILSSSIEDGLESRFLQESSVI</sequence>
<dbReference type="RefSeq" id="WP_236640480.1">
    <property type="nucleotide sequence ID" value="NZ_VJON01000088.1"/>
</dbReference>
<dbReference type="PANTHER" id="PTHR11070:SF2">
    <property type="entry name" value="ATP-DEPENDENT DNA HELICASE SRS2"/>
    <property type="match status" value="1"/>
</dbReference>
<dbReference type="InterPro" id="IPR014017">
    <property type="entry name" value="DNA_helicase_UvrD-like_C"/>
</dbReference>
<dbReference type="AlphaFoldDB" id="A0A554WYQ1"/>
<evidence type="ECO:0000256" key="5">
    <source>
        <dbReference type="ARBA" id="ARBA00034923"/>
    </source>
</evidence>
<gene>
    <name evidence="7" type="primary">yjcD</name>
    <name evidence="7" type="ORF">Tchar_02670</name>
</gene>
<dbReference type="GO" id="GO:0005524">
    <property type="term" value="F:ATP binding"/>
    <property type="evidence" value="ECO:0007669"/>
    <property type="project" value="UniProtKB-KW"/>
</dbReference>
<keyword evidence="4" id="KW-0067">ATP-binding</keyword>
<keyword evidence="3 7" id="KW-0347">Helicase</keyword>
<proteinExistence type="predicted"/>
<evidence type="ECO:0000256" key="2">
    <source>
        <dbReference type="ARBA" id="ARBA00022801"/>
    </source>
</evidence>
<accession>A0A554WYQ1</accession>
<dbReference type="GO" id="GO:0000725">
    <property type="term" value="P:recombinational repair"/>
    <property type="evidence" value="ECO:0007669"/>
    <property type="project" value="TreeGrafter"/>
</dbReference>
<evidence type="ECO:0000259" key="6">
    <source>
        <dbReference type="PROSITE" id="PS51217"/>
    </source>
</evidence>
<dbReference type="PROSITE" id="PS51217">
    <property type="entry name" value="UVRD_HELICASE_CTER"/>
    <property type="match status" value="1"/>
</dbReference>
<dbReference type="GO" id="GO:0016787">
    <property type="term" value="F:hydrolase activity"/>
    <property type="evidence" value="ECO:0007669"/>
    <property type="project" value="UniProtKB-KW"/>
</dbReference>
<evidence type="ECO:0000313" key="8">
    <source>
        <dbReference type="Proteomes" id="UP000318294"/>
    </source>
</evidence>
<organism evidence="7 8">
    <name type="scientific">Tepidimonas charontis</name>
    <dbReference type="NCBI Taxonomy" id="2267262"/>
    <lineage>
        <taxon>Bacteria</taxon>
        <taxon>Pseudomonadati</taxon>
        <taxon>Pseudomonadota</taxon>
        <taxon>Betaproteobacteria</taxon>
        <taxon>Burkholderiales</taxon>
        <taxon>Tepidimonas</taxon>
    </lineage>
</organism>
<dbReference type="GO" id="GO:0043138">
    <property type="term" value="F:3'-5' DNA helicase activity"/>
    <property type="evidence" value="ECO:0007669"/>
    <property type="project" value="TreeGrafter"/>
</dbReference>
<dbReference type="CDD" id="cd18807">
    <property type="entry name" value="SF1_C_UvrD"/>
    <property type="match status" value="1"/>
</dbReference>
<evidence type="ECO:0000256" key="3">
    <source>
        <dbReference type="ARBA" id="ARBA00022806"/>
    </source>
</evidence>
<dbReference type="Gene3D" id="3.40.50.300">
    <property type="entry name" value="P-loop containing nucleotide triphosphate hydrolases"/>
    <property type="match status" value="1"/>
</dbReference>
<dbReference type="InterPro" id="IPR000212">
    <property type="entry name" value="DNA_helicase_UvrD/REP"/>
</dbReference>
<dbReference type="Pfam" id="PF13361">
    <property type="entry name" value="UvrD_C"/>
    <property type="match status" value="2"/>
</dbReference>
<dbReference type="EMBL" id="VJON01000088">
    <property type="protein sequence ID" value="TSE28699.1"/>
    <property type="molecule type" value="Genomic_DNA"/>
</dbReference>
<dbReference type="Gene3D" id="1.10.486.10">
    <property type="entry name" value="PCRA, domain 4"/>
    <property type="match status" value="1"/>
</dbReference>
<keyword evidence="8" id="KW-1185">Reference proteome</keyword>
<name>A0A554WYQ1_9BURK</name>
<comment type="caution">
    <text evidence="7">The sequence shown here is derived from an EMBL/GenBank/DDBJ whole genome shotgun (WGS) entry which is preliminary data.</text>
</comment>
<feature type="domain" description="UvrD-like helicase C-terminal" evidence="6">
    <location>
        <begin position="7"/>
        <end position="253"/>
    </location>
</feature>
<evidence type="ECO:0000256" key="4">
    <source>
        <dbReference type="ARBA" id="ARBA00022840"/>
    </source>
</evidence>
<dbReference type="SUPFAM" id="SSF52540">
    <property type="entry name" value="P-loop containing nucleoside triphosphate hydrolases"/>
    <property type="match status" value="1"/>
</dbReference>
<evidence type="ECO:0000313" key="7">
    <source>
        <dbReference type="EMBL" id="TSE28699.1"/>
    </source>
</evidence>
<dbReference type="Proteomes" id="UP000318294">
    <property type="component" value="Unassembled WGS sequence"/>
</dbReference>
<keyword evidence="2 7" id="KW-0378">Hydrolase</keyword>
<reference evidence="7 8" key="1">
    <citation type="submission" date="2019-07" db="EMBL/GenBank/DDBJ databases">
        <title>Tepidimonas charontis SPSP-6 draft genome.</title>
        <authorList>
            <person name="Da Costa M.S."/>
            <person name="Froufe H.J.C."/>
            <person name="Egas C."/>
            <person name="Albuquerque L."/>
        </authorList>
    </citation>
    <scope>NUCLEOTIDE SEQUENCE [LARGE SCALE GENOMIC DNA]</scope>
    <source>
        <strain evidence="7 8">SPSP-6</strain>
    </source>
</reference>
<keyword evidence="1" id="KW-0547">Nucleotide-binding</keyword>
<protein>
    <recommendedName>
        <fullName evidence="5">DNA 3'-5' helicase II</fullName>
    </recommendedName>
</protein>
<dbReference type="GO" id="GO:0003677">
    <property type="term" value="F:DNA binding"/>
    <property type="evidence" value="ECO:0007669"/>
    <property type="project" value="InterPro"/>
</dbReference>